<reference evidence="2 3" key="2">
    <citation type="journal article" date="2017" name="Genome Biol.">
        <title>New reference genome sequences of hot pepper reveal the massive evolution of plant disease-resistance genes by retroduplication.</title>
        <authorList>
            <person name="Kim S."/>
            <person name="Park J."/>
            <person name="Yeom S.I."/>
            <person name="Kim Y.M."/>
            <person name="Seo E."/>
            <person name="Kim K.T."/>
            <person name="Kim M.S."/>
            <person name="Lee J.M."/>
            <person name="Cheong K."/>
            <person name="Shin H.S."/>
            <person name="Kim S.B."/>
            <person name="Han K."/>
            <person name="Lee J."/>
            <person name="Park M."/>
            <person name="Lee H.A."/>
            <person name="Lee H.Y."/>
            <person name="Lee Y."/>
            <person name="Oh S."/>
            <person name="Lee J.H."/>
            <person name="Choi E."/>
            <person name="Choi E."/>
            <person name="Lee S.E."/>
            <person name="Jeon J."/>
            <person name="Kim H."/>
            <person name="Choi G."/>
            <person name="Song H."/>
            <person name="Lee J."/>
            <person name="Lee S.C."/>
            <person name="Kwon J.K."/>
            <person name="Lee H.Y."/>
            <person name="Koo N."/>
            <person name="Hong Y."/>
            <person name="Kim R.W."/>
            <person name="Kang W.H."/>
            <person name="Huh J.H."/>
            <person name="Kang B.C."/>
            <person name="Yang T.J."/>
            <person name="Lee Y.H."/>
            <person name="Bennetzen J.L."/>
            <person name="Choi D."/>
        </authorList>
    </citation>
    <scope>NUCLEOTIDE SEQUENCE [LARGE SCALE GENOMIC DNA]</scope>
    <source>
        <strain evidence="3">cv. CM334</strain>
    </source>
</reference>
<dbReference type="InterPro" id="IPR027443">
    <property type="entry name" value="IPNS-like_sf"/>
</dbReference>
<proteinExistence type="predicted"/>
<evidence type="ECO:0000313" key="3">
    <source>
        <dbReference type="Proteomes" id="UP000222542"/>
    </source>
</evidence>
<feature type="domain" description="Isopenicillin N synthase-like Fe(2+) 2OG dioxygenase" evidence="1">
    <location>
        <begin position="29"/>
        <end position="121"/>
    </location>
</feature>
<dbReference type="Gene3D" id="2.60.120.330">
    <property type="entry name" value="B-lactam Antibiotic, Isopenicillin N Synthase, Chain"/>
    <property type="match status" value="1"/>
</dbReference>
<gene>
    <name evidence="2" type="ORF">T459_31506</name>
</gene>
<organism evidence="2 3">
    <name type="scientific">Capsicum annuum</name>
    <name type="common">Capsicum pepper</name>
    <dbReference type="NCBI Taxonomy" id="4072"/>
    <lineage>
        <taxon>Eukaryota</taxon>
        <taxon>Viridiplantae</taxon>
        <taxon>Streptophyta</taxon>
        <taxon>Embryophyta</taxon>
        <taxon>Tracheophyta</taxon>
        <taxon>Spermatophyta</taxon>
        <taxon>Magnoliopsida</taxon>
        <taxon>eudicotyledons</taxon>
        <taxon>Gunneridae</taxon>
        <taxon>Pentapetalae</taxon>
        <taxon>asterids</taxon>
        <taxon>lamiids</taxon>
        <taxon>Solanales</taxon>
        <taxon>Solanaceae</taxon>
        <taxon>Solanoideae</taxon>
        <taxon>Capsiceae</taxon>
        <taxon>Capsicum</taxon>
    </lineage>
</organism>
<dbReference type="EMBL" id="AYRZ02000012">
    <property type="protein sequence ID" value="PHT67081.1"/>
    <property type="molecule type" value="Genomic_DNA"/>
</dbReference>
<comment type="caution">
    <text evidence="2">The sequence shown here is derived from an EMBL/GenBank/DDBJ whole genome shotgun (WGS) entry which is preliminary data.</text>
</comment>
<dbReference type="InterPro" id="IPR044861">
    <property type="entry name" value="IPNS-like_FE2OG_OXY"/>
</dbReference>
<dbReference type="Gramene" id="PHT67081">
    <property type="protein sequence ID" value="PHT67081"/>
    <property type="gene ID" value="T459_31506"/>
</dbReference>
<dbReference type="SUPFAM" id="SSF51197">
    <property type="entry name" value="Clavaminate synthase-like"/>
    <property type="match status" value="1"/>
</dbReference>
<dbReference type="OMA" id="RERYCAL"/>
<evidence type="ECO:0000259" key="1">
    <source>
        <dbReference type="Pfam" id="PF03171"/>
    </source>
</evidence>
<dbReference type="Pfam" id="PF03171">
    <property type="entry name" value="2OG-FeII_Oxy"/>
    <property type="match status" value="1"/>
</dbReference>
<dbReference type="PANTHER" id="PTHR47990">
    <property type="entry name" value="2-OXOGLUTARATE (2OG) AND FE(II)-DEPENDENT OXYGENASE SUPERFAMILY PROTEIN-RELATED"/>
    <property type="match status" value="1"/>
</dbReference>
<dbReference type="Proteomes" id="UP000222542">
    <property type="component" value="Unassembled WGS sequence"/>
</dbReference>
<dbReference type="SMR" id="A0A2G2YC03"/>
<accession>A0A2G2YC03</accession>
<name>A0A2G2YC03_CAPAN</name>
<dbReference type="AlphaFoldDB" id="A0A2G2YC03"/>
<keyword evidence="3" id="KW-1185">Reference proteome</keyword>
<sequence length="184" mass="20965">MIRRMIFEKLGSENYLNEHKNSGDYLLGLLKYRPPKDGEKHVGLTPHTDKTISTILSQYDQHVNGLQIMDKNGQFIDVLYSSPHSYLFLVSDCPKVFTNGKLHCPTHQVIVGNEERYSMGFINIPKEGYIIKVPEELVDEDHPLLYKPFDCSKFLPFTIAEARRGNVVTLESYCGITANTSNLI</sequence>
<reference evidence="2 3" key="1">
    <citation type="journal article" date="2014" name="Nat. Genet.">
        <title>Genome sequence of the hot pepper provides insights into the evolution of pungency in Capsicum species.</title>
        <authorList>
            <person name="Kim S."/>
            <person name="Park M."/>
            <person name="Yeom S.I."/>
            <person name="Kim Y.M."/>
            <person name="Lee J.M."/>
            <person name="Lee H.A."/>
            <person name="Seo E."/>
            <person name="Choi J."/>
            <person name="Cheong K."/>
            <person name="Kim K.T."/>
            <person name="Jung K."/>
            <person name="Lee G.W."/>
            <person name="Oh S.K."/>
            <person name="Bae C."/>
            <person name="Kim S.B."/>
            <person name="Lee H.Y."/>
            <person name="Kim S.Y."/>
            <person name="Kim M.S."/>
            <person name="Kang B.C."/>
            <person name="Jo Y.D."/>
            <person name="Yang H.B."/>
            <person name="Jeong H.J."/>
            <person name="Kang W.H."/>
            <person name="Kwon J.K."/>
            <person name="Shin C."/>
            <person name="Lim J.Y."/>
            <person name="Park J.H."/>
            <person name="Huh J.H."/>
            <person name="Kim J.S."/>
            <person name="Kim B.D."/>
            <person name="Cohen O."/>
            <person name="Paran I."/>
            <person name="Suh M.C."/>
            <person name="Lee S.B."/>
            <person name="Kim Y.K."/>
            <person name="Shin Y."/>
            <person name="Noh S.J."/>
            <person name="Park J."/>
            <person name="Seo Y.S."/>
            <person name="Kwon S.Y."/>
            <person name="Kim H.A."/>
            <person name="Park J.M."/>
            <person name="Kim H.J."/>
            <person name="Choi S.B."/>
            <person name="Bosland P.W."/>
            <person name="Reeves G."/>
            <person name="Jo S.H."/>
            <person name="Lee B.W."/>
            <person name="Cho H.T."/>
            <person name="Choi H.S."/>
            <person name="Lee M.S."/>
            <person name="Yu Y."/>
            <person name="Do Choi Y."/>
            <person name="Park B.S."/>
            <person name="van Deynze A."/>
            <person name="Ashrafi H."/>
            <person name="Hill T."/>
            <person name="Kim W.T."/>
            <person name="Pai H.S."/>
            <person name="Ahn H.K."/>
            <person name="Yeam I."/>
            <person name="Giovannoni J.J."/>
            <person name="Rose J.K."/>
            <person name="Sorensen I."/>
            <person name="Lee S.J."/>
            <person name="Kim R.W."/>
            <person name="Choi I.Y."/>
            <person name="Choi B.S."/>
            <person name="Lim J.S."/>
            <person name="Lee Y.H."/>
            <person name="Choi D."/>
        </authorList>
    </citation>
    <scope>NUCLEOTIDE SEQUENCE [LARGE SCALE GENOMIC DNA]</scope>
    <source>
        <strain evidence="3">cv. CM334</strain>
    </source>
</reference>
<dbReference type="InterPro" id="IPR050231">
    <property type="entry name" value="Iron_ascorbate_oxido_reductase"/>
</dbReference>
<evidence type="ECO:0000313" key="2">
    <source>
        <dbReference type="EMBL" id="PHT67081.1"/>
    </source>
</evidence>
<dbReference type="GO" id="GO:0016706">
    <property type="term" value="F:2-oxoglutarate-dependent dioxygenase activity"/>
    <property type="evidence" value="ECO:0000318"/>
    <property type="project" value="GO_Central"/>
</dbReference>
<protein>
    <recommendedName>
        <fullName evidence="1">Isopenicillin N synthase-like Fe(2+) 2OG dioxygenase domain-containing protein</fullName>
    </recommendedName>
</protein>